<dbReference type="WBParaSite" id="HPLM_0001008001-mRNA-1">
    <property type="protein sequence ID" value="HPLM_0001008001-mRNA-1"/>
    <property type="gene ID" value="HPLM_0001008001"/>
</dbReference>
<reference evidence="3" key="1">
    <citation type="submission" date="2017-02" db="UniProtKB">
        <authorList>
            <consortium name="WormBaseParasite"/>
        </authorList>
    </citation>
    <scope>IDENTIFICATION</scope>
</reference>
<name>A0A0N4WGW3_HAEPC</name>
<protein>
    <submittedName>
        <fullName evidence="1 3">Uncharacterized protein</fullName>
    </submittedName>
</protein>
<dbReference type="AlphaFoldDB" id="A0A0N4WGW3"/>
<organism evidence="3">
    <name type="scientific">Haemonchus placei</name>
    <name type="common">Barber's pole worm</name>
    <dbReference type="NCBI Taxonomy" id="6290"/>
    <lineage>
        <taxon>Eukaryota</taxon>
        <taxon>Metazoa</taxon>
        <taxon>Ecdysozoa</taxon>
        <taxon>Nematoda</taxon>
        <taxon>Chromadorea</taxon>
        <taxon>Rhabditida</taxon>
        <taxon>Rhabditina</taxon>
        <taxon>Rhabditomorpha</taxon>
        <taxon>Strongyloidea</taxon>
        <taxon>Trichostrongylidae</taxon>
        <taxon>Haemonchus</taxon>
    </lineage>
</organism>
<proteinExistence type="predicted"/>
<evidence type="ECO:0000313" key="3">
    <source>
        <dbReference type="WBParaSite" id="HPLM_0001008001-mRNA-1"/>
    </source>
</evidence>
<gene>
    <name evidence="1" type="ORF">HPLM_LOCUS10072</name>
</gene>
<sequence>MLSTTSLFGNEVSATTTGCHLNTQYCITFVRSILTF</sequence>
<dbReference type="Proteomes" id="UP000268014">
    <property type="component" value="Unassembled WGS sequence"/>
</dbReference>
<dbReference type="EMBL" id="UZAF01017209">
    <property type="protein sequence ID" value="VDO39142.1"/>
    <property type="molecule type" value="Genomic_DNA"/>
</dbReference>
<evidence type="ECO:0000313" key="1">
    <source>
        <dbReference type="EMBL" id="VDO39142.1"/>
    </source>
</evidence>
<keyword evidence="2" id="KW-1185">Reference proteome</keyword>
<accession>A0A0N4WGW3</accession>
<reference evidence="1 2" key="2">
    <citation type="submission" date="2018-11" db="EMBL/GenBank/DDBJ databases">
        <authorList>
            <consortium name="Pathogen Informatics"/>
        </authorList>
    </citation>
    <scope>NUCLEOTIDE SEQUENCE [LARGE SCALE GENOMIC DNA]</scope>
    <source>
        <strain evidence="1 2">MHpl1</strain>
    </source>
</reference>
<evidence type="ECO:0000313" key="2">
    <source>
        <dbReference type="Proteomes" id="UP000268014"/>
    </source>
</evidence>